<dbReference type="EMBL" id="JBICBT010000761">
    <property type="protein sequence ID" value="KAL3102374.1"/>
    <property type="molecule type" value="Genomic_DNA"/>
</dbReference>
<dbReference type="SUPFAM" id="SSF54695">
    <property type="entry name" value="POZ domain"/>
    <property type="match status" value="1"/>
</dbReference>
<dbReference type="PROSITE" id="PS50097">
    <property type="entry name" value="BTB"/>
    <property type="match status" value="1"/>
</dbReference>
<dbReference type="PANTHER" id="PTHR45774:SF3">
    <property type="entry name" value="BTB (POZ) DOMAIN-CONTAINING 2B-RELATED"/>
    <property type="match status" value="1"/>
</dbReference>
<dbReference type="Pfam" id="PF00651">
    <property type="entry name" value="BTB"/>
    <property type="match status" value="1"/>
</dbReference>
<evidence type="ECO:0000313" key="4">
    <source>
        <dbReference type="Proteomes" id="UP001620626"/>
    </source>
</evidence>
<dbReference type="SMART" id="SM00225">
    <property type="entry name" value="BTB"/>
    <property type="match status" value="1"/>
</dbReference>
<dbReference type="Gene3D" id="1.25.40.420">
    <property type="match status" value="1"/>
</dbReference>
<dbReference type="InterPro" id="IPR000210">
    <property type="entry name" value="BTB/POZ_dom"/>
</dbReference>
<organism evidence="3 4">
    <name type="scientific">Heterodera trifolii</name>
    <dbReference type="NCBI Taxonomy" id="157864"/>
    <lineage>
        <taxon>Eukaryota</taxon>
        <taxon>Metazoa</taxon>
        <taxon>Ecdysozoa</taxon>
        <taxon>Nematoda</taxon>
        <taxon>Chromadorea</taxon>
        <taxon>Rhabditida</taxon>
        <taxon>Tylenchina</taxon>
        <taxon>Tylenchomorpha</taxon>
        <taxon>Tylenchoidea</taxon>
        <taxon>Heteroderidae</taxon>
        <taxon>Heteroderinae</taxon>
        <taxon>Heterodera</taxon>
    </lineage>
</organism>
<evidence type="ECO:0000313" key="3">
    <source>
        <dbReference type="EMBL" id="KAL3102374.1"/>
    </source>
</evidence>
<sequence>MSNTLADRIKPLTLADRIKPLLDDAAANDADVHFLVGKGKEKEFLSAHKLLLQIASDVFKAMFRFDALNLEKQIGAGAFKAMLKFIYTDELGEMNGDTFFEVLFAAKKYNVTALVKKCTEYPMEKLRSNVFETLLSARFFEEHVNLKHLKFLFKLKIINIIFEFWEFASHCLHYIDQNAETLFQLDVFLQIDQKLLCEILGRDELVADEWIGVWKAALRWADGQCRRKGIDCSAENRRQMLGPALFQIRFPLISKEQFAADIVPSGVLTIDEMFRVLLHHCNTAAAADSVVPHKHKQYPVHFSAKPRANWPTTTTEGLLAQPQQQQLVGNGILSSIRRQCNRVTVAAKKVSRGFLCFMFCACFFAVFFVCLSAILDGAPLWSAVIFPFGRWLLNRDPDNPSVDNPSVDNPSVDNPSVDNSLIFSDLRFLLPGNQQNLAEYPFRLYDSVHQKMCVLCTDSVAK</sequence>
<dbReference type="InterPro" id="IPR011705">
    <property type="entry name" value="BACK"/>
</dbReference>
<feature type="transmembrane region" description="Helical" evidence="1">
    <location>
        <begin position="354"/>
        <end position="375"/>
    </location>
</feature>
<keyword evidence="1" id="KW-0812">Transmembrane</keyword>
<keyword evidence="1" id="KW-0472">Membrane</keyword>
<reference evidence="3 4" key="1">
    <citation type="submission" date="2024-10" db="EMBL/GenBank/DDBJ databases">
        <authorList>
            <person name="Kim D."/>
        </authorList>
    </citation>
    <scope>NUCLEOTIDE SEQUENCE [LARGE SCALE GENOMIC DNA]</scope>
    <source>
        <strain evidence="3">BH-2024</strain>
    </source>
</reference>
<gene>
    <name evidence="3" type="ORF">niasHT_024717</name>
</gene>
<keyword evidence="4" id="KW-1185">Reference proteome</keyword>
<dbReference type="Pfam" id="PF07707">
    <property type="entry name" value="BACK"/>
    <property type="match status" value="1"/>
</dbReference>
<accession>A0ABD2KHH3</accession>
<proteinExistence type="predicted"/>
<keyword evidence="1" id="KW-1133">Transmembrane helix</keyword>
<dbReference type="AlphaFoldDB" id="A0ABD2KHH3"/>
<evidence type="ECO:0000259" key="2">
    <source>
        <dbReference type="PROSITE" id="PS50097"/>
    </source>
</evidence>
<dbReference type="PANTHER" id="PTHR45774">
    <property type="entry name" value="BTB/POZ DOMAIN-CONTAINING"/>
    <property type="match status" value="1"/>
</dbReference>
<dbReference type="Proteomes" id="UP001620626">
    <property type="component" value="Unassembled WGS sequence"/>
</dbReference>
<dbReference type="Gene3D" id="3.30.710.10">
    <property type="entry name" value="Potassium Channel Kv1.1, Chain A"/>
    <property type="match status" value="1"/>
</dbReference>
<feature type="domain" description="BTB" evidence="2">
    <location>
        <begin position="30"/>
        <end position="95"/>
    </location>
</feature>
<dbReference type="InterPro" id="IPR011333">
    <property type="entry name" value="SKP1/BTB/POZ_sf"/>
</dbReference>
<comment type="caution">
    <text evidence="3">The sequence shown here is derived from an EMBL/GenBank/DDBJ whole genome shotgun (WGS) entry which is preliminary data.</text>
</comment>
<evidence type="ECO:0000256" key="1">
    <source>
        <dbReference type="SAM" id="Phobius"/>
    </source>
</evidence>
<protein>
    <recommendedName>
        <fullName evidence="2">BTB domain-containing protein</fullName>
    </recommendedName>
</protein>
<name>A0ABD2KHH3_9BILA</name>
<dbReference type="SMART" id="SM00875">
    <property type="entry name" value="BACK"/>
    <property type="match status" value="1"/>
</dbReference>